<dbReference type="InterPro" id="IPR005103">
    <property type="entry name" value="AA9_LPMO"/>
</dbReference>
<dbReference type="Proteomes" id="UP000028045">
    <property type="component" value="Unassembled WGS sequence"/>
</dbReference>
<evidence type="ECO:0000259" key="13">
    <source>
        <dbReference type="Pfam" id="PF03443"/>
    </source>
</evidence>
<evidence type="ECO:0000313" key="15">
    <source>
        <dbReference type="Proteomes" id="UP000028045"/>
    </source>
</evidence>
<dbReference type="Gene3D" id="2.70.50.70">
    <property type="match status" value="1"/>
</dbReference>
<dbReference type="AlphaFoldDB" id="A0A084AVC3"/>
<dbReference type="EMBL" id="KL648534">
    <property type="protein sequence ID" value="KEY69252.1"/>
    <property type="molecule type" value="Genomic_DNA"/>
</dbReference>
<dbReference type="GO" id="GO:0030245">
    <property type="term" value="P:cellulose catabolic process"/>
    <property type="evidence" value="ECO:0007669"/>
    <property type="project" value="UniProtKB-KW"/>
</dbReference>
<feature type="domain" description="Auxiliary Activity family 9 catalytic" evidence="13">
    <location>
        <begin position="34"/>
        <end position="232"/>
    </location>
</feature>
<dbReference type="GO" id="GO:0005576">
    <property type="term" value="C:extracellular region"/>
    <property type="evidence" value="ECO:0007669"/>
    <property type="project" value="UniProtKB-SubCell"/>
</dbReference>
<evidence type="ECO:0000256" key="2">
    <source>
        <dbReference type="ARBA" id="ARBA00004613"/>
    </source>
</evidence>
<keyword evidence="6" id="KW-1015">Disulfide bond</keyword>
<comment type="subcellular location">
    <subcellularLocation>
        <location evidence="2">Secreted</location>
    </subcellularLocation>
</comment>
<organism evidence="14 15">
    <name type="scientific">Stachybotrys chartarum (strain CBS 109288 / IBT 7711)</name>
    <name type="common">Toxic black mold</name>
    <name type="synonym">Stilbospora chartarum</name>
    <dbReference type="NCBI Taxonomy" id="1280523"/>
    <lineage>
        <taxon>Eukaryota</taxon>
        <taxon>Fungi</taxon>
        <taxon>Dikarya</taxon>
        <taxon>Ascomycota</taxon>
        <taxon>Pezizomycotina</taxon>
        <taxon>Sordariomycetes</taxon>
        <taxon>Hypocreomycetidae</taxon>
        <taxon>Hypocreales</taxon>
        <taxon>Stachybotryaceae</taxon>
        <taxon>Stachybotrys</taxon>
    </lineage>
</organism>
<dbReference type="OrthoDB" id="4849160at2759"/>
<evidence type="ECO:0000256" key="10">
    <source>
        <dbReference type="ARBA" id="ARBA00045077"/>
    </source>
</evidence>
<gene>
    <name evidence="14" type="ORF">S7711_01705</name>
</gene>
<protein>
    <recommendedName>
        <fullName evidence="11">lytic cellulose monooxygenase (C4-dehydrogenating)</fullName>
        <ecNumber evidence="11">1.14.99.56</ecNumber>
    </recommendedName>
</protein>
<evidence type="ECO:0000256" key="4">
    <source>
        <dbReference type="ARBA" id="ARBA00022729"/>
    </source>
</evidence>
<dbReference type="InterPro" id="IPR049892">
    <property type="entry name" value="AA9"/>
</dbReference>
<evidence type="ECO:0000256" key="7">
    <source>
        <dbReference type="ARBA" id="ARBA00023277"/>
    </source>
</evidence>
<dbReference type="CDD" id="cd21175">
    <property type="entry name" value="LPMO_AA9"/>
    <property type="match status" value="1"/>
</dbReference>
<keyword evidence="4 12" id="KW-0732">Signal</keyword>
<evidence type="ECO:0000256" key="6">
    <source>
        <dbReference type="ARBA" id="ARBA00023157"/>
    </source>
</evidence>
<dbReference type="EC" id="1.14.99.56" evidence="11"/>
<proteinExistence type="inferred from homology"/>
<dbReference type="Pfam" id="PF03443">
    <property type="entry name" value="AA9"/>
    <property type="match status" value="1"/>
</dbReference>
<evidence type="ECO:0000256" key="5">
    <source>
        <dbReference type="ARBA" id="ARBA00023001"/>
    </source>
</evidence>
<keyword evidence="8" id="KW-0624">Polysaccharide degradation</keyword>
<comment type="similarity">
    <text evidence="9">Belongs to the polysaccharide monooxygenase AA9 family.</text>
</comment>
<sequence>MKFSATLLSLAAFAPELISAHGFVRNIRVGASSWFNGADPVWFYYPSNSLPATAGWNSLNQDLGFVEPNAAGTSDAACHKSATPSTQFITAAAGSTLSLYWNTWPESHRGPIIEYLAPYQSSAAALRFTKISQRAIVNNNPNTWVTDQLIANNFTSTFTIPRNLRPGDYVLRHEIIALHGGLSPNGAQLYPQCLNLRVTGSGSVALPSGTAGSALYSPTMPGIIFNIYAGLTSYTFPGPAVWTGAN</sequence>
<evidence type="ECO:0000256" key="9">
    <source>
        <dbReference type="ARBA" id="ARBA00044502"/>
    </source>
</evidence>
<comment type="catalytic activity">
    <reaction evidence="10">
        <text>[(1-&gt;4)-beta-D-glucosyl]n+m + reduced acceptor + O2 = 4-dehydro-beta-D-glucosyl-[(1-&gt;4)-beta-D-glucosyl]n-1 + [(1-&gt;4)-beta-D-glucosyl]m + acceptor + H2O.</text>
        <dbReference type="EC" id="1.14.99.56"/>
    </reaction>
</comment>
<dbReference type="HOGENOM" id="CLU_031730_1_3_1"/>
<keyword evidence="7" id="KW-0119">Carbohydrate metabolism</keyword>
<dbReference type="PANTHER" id="PTHR33353:SF34">
    <property type="entry name" value="ENDO-BETA-1,4-GLUCANASE D"/>
    <property type="match status" value="1"/>
</dbReference>
<evidence type="ECO:0000256" key="11">
    <source>
        <dbReference type="ARBA" id="ARBA00047174"/>
    </source>
</evidence>
<evidence type="ECO:0000256" key="12">
    <source>
        <dbReference type="SAM" id="SignalP"/>
    </source>
</evidence>
<feature type="chain" id="PRO_5001771369" description="lytic cellulose monooxygenase (C4-dehydrogenating)" evidence="12">
    <location>
        <begin position="21"/>
        <end position="246"/>
    </location>
</feature>
<evidence type="ECO:0000256" key="1">
    <source>
        <dbReference type="ARBA" id="ARBA00001973"/>
    </source>
</evidence>
<evidence type="ECO:0000256" key="3">
    <source>
        <dbReference type="ARBA" id="ARBA00022525"/>
    </source>
</evidence>
<reference evidence="14 15" key="1">
    <citation type="journal article" date="2014" name="BMC Genomics">
        <title>Comparative genome sequencing reveals chemotype-specific gene clusters in the toxigenic black mold Stachybotrys.</title>
        <authorList>
            <person name="Semeiks J."/>
            <person name="Borek D."/>
            <person name="Otwinowski Z."/>
            <person name="Grishin N.V."/>
        </authorList>
    </citation>
    <scope>NUCLEOTIDE SEQUENCE [LARGE SCALE GENOMIC DNA]</scope>
    <source>
        <strain evidence="15">CBS 109288 / IBT 7711</strain>
    </source>
</reference>
<feature type="signal peptide" evidence="12">
    <location>
        <begin position="1"/>
        <end position="20"/>
    </location>
</feature>
<evidence type="ECO:0000256" key="8">
    <source>
        <dbReference type="ARBA" id="ARBA00023326"/>
    </source>
</evidence>
<dbReference type="PANTHER" id="PTHR33353">
    <property type="entry name" value="PUTATIVE (AFU_ORTHOLOGUE AFUA_1G12560)-RELATED"/>
    <property type="match status" value="1"/>
</dbReference>
<evidence type="ECO:0000313" key="14">
    <source>
        <dbReference type="EMBL" id="KEY69252.1"/>
    </source>
</evidence>
<keyword evidence="3" id="KW-0964">Secreted</keyword>
<comment type="cofactor">
    <cofactor evidence="1">
        <name>Cu(2+)</name>
        <dbReference type="ChEBI" id="CHEBI:29036"/>
    </cofactor>
</comment>
<keyword evidence="15" id="KW-1185">Reference proteome</keyword>
<accession>A0A084AVC3</accession>
<keyword evidence="5" id="KW-0136">Cellulose degradation</keyword>
<name>A0A084AVC3_STACB</name>